<dbReference type="GO" id="GO:0097120">
    <property type="term" value="P:receptor localization to synapse"/>
    <property type="evidence" value="ECO:0007669"/>
    <property type="project" value="TreeGrafter"/>
</dbReference>
<dbReference type="GO" id="GO:0019901">
    <property type="term" value="F:protein kinase binding"/>
    <property type="evidence" value="ECO:0007669"/>
    <property type="project" value="TreeGrafter"/>
</dbReference>
<comment type="subunit">
    <text evidence="7">Binds (via the PDZ domain) to isoform 2A of SYNJ2 (via the unique motif in the C-terminus). Interacts (via C-terminus) with RALBP1. Interacts (via PDZ domain) with ACVR2A (via C-terminus) and ACVR2B (via C-terminus). Forms a ternary complex with ACVR2A and RALBP1. Interacts with MAPK12. Interacts with DLL1; enhances DLL1 protein stability, and promotes notch signaling in endothelial cells.</text>
</comment>
<evidence type="ECO:0000259" key="11">
    <source>
        <dbReference type="PROSITE" id="PS50106"/>
    </source>
</evidence>
<keyword evidence="2 10" id="KW-0812">Transmembrane</keyword>
<dbReference type="SUPFAM" id="SSF50156">
    <property type="entry name" value="PDZ domain-like"/>
    <property type="match status" value="1"/>
</dbReference>
<dbReference type="Pfam" id="PF00595">
    <property type="entry name" value="PDZ"/>
    <property type="match status" value="1"/>
</dbReference>
<sequence>MDLPVDEINLARGTIGLGFNIRGGVDNPHIQGDTGIFVTKIREDGSAFKDGRLKEGDKVLEVNGVDLSRVTHQEAVGCFVNAGEDVNMKVQHGAEAVITKKLENSMEKQTNERNPGEKGRSWKLPVVLLFVGVAGAGALLYWRKKFR</sequence>
<dbReference type="InterPro" id="IPR050614">
    <property type="entry name" value="Synaptic_Scaffolding_LAP-MAGUK"/>
</dbReference>
<comment type="subcellular location">
    <subcellularLocation>
        <location evidence="1">Mitochondrion outer membrane</location>
    </subcellularLocation>
</comment>
<name>A0A210QUA0_MIZYE</name>
<dbReference type="EMBL" id="NEDP02001832">
    <property type="protein sequence ID" value="OWF52310.1"/>
    <property type="molecule type" value="Genomic_DNA"/>
</dbReference>
<proteinExistence type="predicted"/>
<evidence type="ECO:0000313" key="12">
    <source>
        <dbReference type="EMBL" id="OWF52310.1"/>
    </source>
</evidence>
<keyword evidence="3" id="KW-1000">Mitochondrion outer membrane</keyword>
<accession>A0A210QUA0</accession>
<evidence type="ECO:0000256" key="7">
    <source>
        <dbReference type="ARBA" id="ARBA00063547"/>
    </source>
</evidence>
<gene>
    <name evidence="12" type="ORF">KP79_PYT09361</name>
</gene>
<dbReference type="SMART" id="SM00228">
    <property type="entry name" value="PDZ"/>
    <property type="match status" value="1"/>
</dbReference>
<organism evidence="12 13">
    <name type="scientific">Mizuhopecten yessoensis</name>
    <name type="common">Japanese scallop</name>
    <name type="synonym">Patinopecten yessoensis</name>
    <dbReference type="NCBI Taxonomy" id="6573"/>
    <lineage>
        <taxon>Eukaryota</taxon>
        <taxon>Metazoa</taxon>
        <taxon>Spiralia</taxon>
        <taxon>Lophotrochozoa</taxon>
        <taxon>Mollusca</taxon>
        <taxon>Bivalvia</taxon>
        <taxon>Autobranchia</taxon>
        <taxon>Pteriomorphia</taxon>
        <taxon>Pectinida</taxon>
        <taxon>Pectinoidea</taxon>
        <taxon>Pectinidae</taxon>
        <taxon>Mizuhopecten</taxon>
    </lineage>
</organism>
<evidence type="ECO:0000256" key="2">
    <source>
        <dbReference type="ARBA" id="ARBA00022692"/>
    </source>
</evidence>
<dbReference type="GO" id="GO:0005741">
    <property type="term" value="C:mitochondrial outer membrane"/>
    <property type="evidence" value="ECO:0007669"/>
    <property type="project" value="UniProtKB-SubCell"/>
</dbReference>
<keyword evidence="6 10" id="KW-0472">Membrane</keyword>
<comment type="caution">
    <text evidence="12">The sequence shown here is derived from an EMBL/GenBank/DDBJ whole genome shotgun (WGS) entry which is preliminary data.</text>
</comment>
<dbReference type="STRING" id="6573.A0A210QUA0"/>
<dbReference type="PANTHER" id="PTHR23119:SF51">
    <property type="entry name" value="DISKS LARGE 1 TUMOR SUPPRESSOR PROTEIN"/>
    <property type="match status" value="1"/>
</dbReference>
<feature type="transmembrane region" description="Helical" evidence="10">
    <location>
        <begin position="122"/>
        <end position="142"/>
    </location>
</feature>
<evidence type="ECO:0000256" key="1">
    <source>
        <dbReference type="ARBA" id="ARBA00004294"/>
    </source>
</evidence>
<evidence type="ECO:0000256" key="8">
    <source>
        <dbReference type="ARBA" id="ARBA00070337"/>
    </source>
</evidence>
<evidence type="ECO:0000256" key="9">
    <source>
        <dbReference type="ARBA" id="ARBA00075222"/>
    </source>
</evidence>
<evidence type="ECO:0000313" key="13">
    <source>
        <dbReference type="Proteomes" id="UP000242188"/>
    </source>
</evidence>
<dbReference type="GO" id="GO:0030054">
    <property type="term" value="C:cell junction"/>
    <property type="evidence" value="ECO:0007669"/>
    <property type="project" value="TreeGrafter"/>
</dbReference>
<dbReference type="Gene3D" id="2.30.42.10">
    <property type="match status" value="1"/>
</dbReference>
<dbReference type="GO" id="GO:0045197">
    <property type="term" value="P:establishment or maintenance of epithelial cell apical/basal polarity"/>
    <property type="evidence" value="ECO:0007669"/>
    <property type="project" value="TreeGrafter"/>
</dbReference>
<dbReference type="FunFam" id="2.30.42.10:FF:000161">
    <property type="entry name" value="Synaptojanin-2-binding protein"/>
    <property type="match status" value="1"/>
</dbReference>
<keyword evidence="5" id="KW-0496">Mitochondrion</keyword>
<feature type="domain" description="PDZ" evidence="11">
    <location>
        <begin position="7"/>
        <end position="94"/>
    </location>
</feature>
<reference evidence="12 13" key="1">
    <citation type="journal article" date="2017" name="Nat. Ecol. Evol.">
        <title>Scallop genome provides insights into evolution of bilaterian karyotype and development.</title>
        <authorList>
            <person name="Wang S."/>
            <person name="Zhang J."/>
            <person name="Jiao W."/>
            <person name="Li J."/>
            <person name="Xun X."/>
            <person name="Sun Y."/>
            <person name="Guo X."/>
            <person name="Huan P."/>
            <person name="Dong B."/>
            <person name="Zhang L."/>
            <person name="Hu X."/>
            <person name="Sun X."/>
            <person name="Wang J."/>
            <person name="Zhao C."/>
            <person name="Wang Y."/>
            <person name="Wang D."/>
            <person name="Huang X."/>
            <person name="Wang R."/>
            <person name="Lv J."/>
            <person name="Li Y."/>
            <person name="Zhang Z."/>
            <person name="Liu B."/>
            <person name="Lu W."/>
            <person name="Hui Y."/>
            <person name="Liang J."/>
            <person name="Zhou Z."/>
            <person name="Hou R."/>
            <person name="Li X."/>
            <person name="Liu Y."/>
            <person name="Li H."/>
            <person name="Ning X."/>
            <person name="Lin Y."/>
            <person name="Zhao L."/>
            <person name="Xing Q."/>
            <person name="Dou J."/>
            <person name="Li Y."/>
            <person name="Mao J."/>
            <person name="Guo H."/>
            <person name="Dou H."/>
            <person name="Li T."/>
            <person name="Mu C."/>
            <person name="Jiang W."/>
            <person name="Fu Q."/>
            <person name="Fu X."/>
            <person name="Miao Y."/>
            <person name="Liu J."/>
            <person name="Yu Q."/>
            <person name="Li R."/>
            <person name="Liao H."/>
            <person name="Li X."/>
            <person name="Kong Y."/>
            <person name="Jiang Z."/>
            <person name="Chourrout D."/>
            <person name="Li R."/>
            <person name="Bao Z."/>
        </authorList>
    </citation>
    <scope>NUCLEOTIDE SEQUENCE [LARGE SCALE GENOMIC DNA]</scope>
    <source>
        <strain evidence="12 13">PY_sf001</strain>
    </source>
</reference>
<protein>
    <recommendedName>
        <fullName evidence="8">Synaptojanin-2-binding protein</fullName>
    </recommendedName>
    <alternativeName>
        <fullName evidence="9">Mitochondrial outer membrane protein 25</fullName>
    </alternativeName>
</protein>
<dbReference type="PROSITE" id="PS50106">
    <property type="entry name" value="PDZ"/>
    <property type="match status" value="1"/>
</dbReference>
<dbReference type="InterPro" id="IPR036034">
    <property type="entry name" value="PDZ_sf"/>
</dbReference>
<dbReference type="GO" id="GO:0016323">
    <property type="term" value="C:basolateral plasma membrane"/>
    <property type="evidence" value="ECO:0007669"/>
    <property type="project" value="TreeGrafter"/>
</dbReference>
<evidence type="ECO:0000256" key="6">
    <source>
        <dbReference type="ARBA" id="ARBA00023136"/>
    </source>
</evidence>
<dbReference type="Proteomes" id="UP000242188">
    <property type="component" value="Unassembled WGS sequence"/>
</dbReference>
<dbReference type="OrthoDB" id="123971at2759"/>
<evidence type="ECO:0000256" key="10">
    <source>
        <dbReference type="SAM" id="Phobius"/>
    </source>
</evidence>
<dbReference type="PANTHER" id="PTHR23119">
    <property type="entry name" value="DISCS LARGE"/>
    <property type="match status" value="1"/>
</dbReference>
<dbReference type="InterPro" id="IPR001478">
    <property type="entry name" value="PDZ"/>
</dbReference>
<dbReference type="AlphaFoldDB" id="A0A210QUA0"/>
<evidence type="ECO:0000256" key="5">
    <source>
        <dbReference type="ARBA" id="ARBA00023128"/>
    </source>
</evidence>
<evidence type="ECO:0000256" key="4">
    <source>
        <dbReference type="ARBA" id="ARBA00022989"/>
    </source>
</evidence>
<dbReference type="GO" id="GO:0098609">
    <property type="term" value="P:cell-cell adhesion"/>
    <property type="evidence" value="ECO:0007669"/>
    <property type="project" value="TreeGrafter"/>
</dbReference>
<keyword evidence="4 10" id="KW-1133">Transmembrane helix</keyword>
<evidence type="ECO:0000256" key="3">
    <source>
        <dbReference type="ARBA" id="ARBA00022787"/>
    </source>
</evidence>
<dbReference type="GO" id="GO:0043113">
    <property type="term" value="P:receptor clustering"/>
    <property type="evidence" value="ECO:0007669"/>
    <property type="project" value="TreeGrafter"/>
</dbReference>
<keyword evidence="13" id="KW-1185">Reference proteome</keyword>